<dbReference type="AlphaFoldDB" id="A0A6J1M2I7"/>
<dbReference type="SMART" id="SM00389">
    <property type="entry name" value="HOX"/>
    <property type="match status" value="1"/>
</dbReference>
<dbReference type="PRINTS" id="PR00024">
    <property type="entry name" value="HOMEOBOX"/>
</dbReference>
<accession>A0A6J1M2I7</accession>
<dbReference type="InterPro" id="IPR052497">
    <property type="entry name" value="H2.0_Homeobox_TF"/>
</dbReference>
<dbReference type="KEGG" id="dhe:111602326"/>
<evidence type="ECO:0000259" key="9">
    <source>
        <dbReference type="PROSITE" id="PS50071"/>
    </source>
</evidence>
<feature type="region of interest" description="Disordered" evidence="8">
    <location>
        <begin position="33"/>
        <end position="85"/>
    </location>
</feature>
<name>A0A6J1M2I7_DROHY</name>
<keyword evidence="2 6" id="KW-0238">DNA-binding</keyword>
<evidence type="ECO:0000256" key="2">
    <source>
        <dbReference type="ARBA" id="ARBA00023125"/>
    </source>
</evidence>
<gene>
    <name evidence="11" type="primary">LOC111602326</name>
</gene>
<feature type="compositionally biased region" description="Low complexity" evidence="8">
    <location>
        <begin position="203"/>
        <end position="223"/>
    </location>
</feature>
<dbReference type="RefSeq" id="XP_023175095.2">
    <property type="nucleotide sequence ID" value="XM_023319327.2"/>
</dbReference>
<dbReference type="OrthoDB" id="6159439at2759"/>
<reference evidence="11" key="1">
    <citation type="submission" date="2025-08" db="UniProtKB">
        <authorList>
            <consortium name="RefSeq"/>
        </authorList>
    </citation>
    <scope>IDENTIFICATION</scope>
    <source>
        <strain evidence="11">15085-1641.00</strain>
        <tissue evidence="11">Whole body</tissue>
    </source>
</reference>
<dbReference type="Gene3D" id="1.10.10.60">
    <property type="entry name" value="Homeodomain-like"/>
    <property type="match status" value="1"/>
</dbReference>
<sequence>MLLHESANMEQSVPENLSTHVFNDCDIKLQTPCHDPMDSENGSNSNSDLPTKDSVSSPRLATSVTASNTSLTSNGSSSSSSNSNTTKVKLSFSVDRLLSAERLDPLPIPNPTSSRQCCDGSVYACCTFSSCFGQTAEAAKHAPMSAPQGLANAHNYNYAGIDKFYSGIYMDYKSVLRPTPIRAAEHATTFPTLATNALMRFHQQQQQQHHQQQQHIHPQQQQHKAATLLHSPTSAALLAPLNSLKTLQLTQQQRFMAKTAHQQLLDIPTAATGAANTLQNGGHSNNSSSNNSSVSNNNHSNSNSNSNGNGNGSKRKRSWSRAVFTNLQRKGLEIQFQQQKYITKPDRRKLAARLNLTDAQVKVWFQNRRMKWRHTRENLKSGHEKQPQPQPMGSSNSPAKTLLVTTGVGAGARPHEMLDYSSDSCSSVELSERADDDDNIEIDVVE</sequence>
<dbReference type="GO" id="GO:0005634">
    <property type="term" value="C:nucleus"/>
    <property type="evidence" value="ECO:0007669"/>
    <property type="project" value="UniProtKB-SubCell"/>
</dbReference>
<evidence type="ECO:0000256" key="1">
    <source>
        <dbReference type="ARBA" id="ARBA00004123"/>
    </source>
</evidence>
<dbReference type="GO" id="GO:0000981">
    <property type="term" value="F:DNA-binding transcription factor activity, RNA polymerase II-specific"/>
    <property type="evidence" value="ECO:0007669"/>
    <property type="project" value="InterPro"/>
</dbReference>
<dbReference type="GeneID" id="111602326"/>
<evidence type="ECO:0000256" key="5">
    <source>
        <dbReference type="ARBA" id="ARBA00038504"/>
    </source>
</evidence>
<feature type="domain" description="Homeobox" evidence="9">
    <location>
        <begin position="315"/>
        <end position="375"/>
    </location>
</feature>
<feature type="compositionally biased region" description="Basic and acidic residues" evidence="8">
    <location>
        <begin position="377"/>
        <end position="386"/>
    </location>
</feature>
<feature type="compositionally biased region" description="Low complexity" evidence="8">
    <location>
        <begin position="280"/>
        <end position="308"/>
    </location>
</feature>
<dbReference type="PROSITE" id="PS50071">
    <property type="entry name" value="HOMEOBOX_2"/>
    <property type="match status" value="1"/>
</dbReference>
<dbReference type="CDD" id="cd00086">
    <property type="entry name" value="homeodomain"/>
    <property type="match status" value="1"/>
</dbReference>
<dbReference type="GO" id="GO:0043565">
    <property type="term" value="F:sequence-specific DNA binding"/>
    <property type="evidence" value="ECO:0007669"/>
    <property type="project" value="TreeGrafter"/>
</dbReference>
<feature type="region of interest" description="Disordered" evidence="8">
    <location>
        <begin position="275"/>
        <end position="317"/>
    </location>
</feature>
<dbReference type="PANTHER" id="PTHR46808:SF1">
    <property type="entry name" value="H2.0-LIKE HOMEOBOX PROTEIN"/>
    <property type="match status" value="1"/>
</dbReference>
<protein>
    <submittedName>
        <fullName evidence="11">Homeobox protein H2.0</fullName>
    </submittedName>
</protein>
<dbReference type="InterPro" id="IPR001356">
    <property type="entry name" value="HD"/>
</dbReference>
<feature type="compositionally biased region" description="Acidic residues" evidence="8">
    <location>
        <begin position="434"/>
        <end position="446"/>
    </location>
</feature>
<keyword evidence="3 6" id="KW-0371">Homeobox</keyword>
<dbReference type="SUPFAM" id="SSF46689">
    <property type="entry name" value="Homeodomain-like"/>
    <property type="match status" value="1"/>
</dbReference>
<evidence type="ECO:0000256" key="8">
    <source>
        <dbReference type="SAM" id="MobiDB-lite"/>
    </source>
</evidence>
<dbReference type="Pfam" id="PF00046">
    <property type="entry name" value="Homeodomain"/>
    <property type="match status" value="1"/>
</dbReference>
<dbReference type="PANTHER" id="PTHR46808">
    <property type="entry name" value="H2.0-LIKE HOMEOBOX PROTEIN"/>
    <property type="match status" value="1"/>
</dbReference>
<evidence type="ECO:0000256" key="4">
    <source>
        <dbReference type="ARBA" id="ARBA00023242"/>
    </source>
</evidence>
<evidence type="ECO:0000256" key="7">
    <source>
        <dbReference type="RuleBase" id="RU000682"/>
    </source>
</evidence>
<proteinExistence type="inferred from homology"/>
<organism evidence="10 11">
    <name type="scientific">Drosophila hydei</name>
    <name type="common">Fruit fly</name>
    <dbReference type="NCBI Taxonomy" id="7224"/>
    <lineage>
        <taxon>Eukaryota</taxon>
        <taxon>Metazoa</taxon>
        <taxon>Ecdysozoa</taxon>
        <taxon>Arthropoda</taxon>
        <taxon>Hexapoda</taxon>
        <taxon>Insecta</taxon>
        <taxon>Pterygota</taxon>
        <taxon>Neoptera</taxon>
        <taxon>Endopterygota</taxon>
        <taxon>Diptera</taxon>
        <taxon>Brachycera</taxon>
        <taxon>Muscomorpha</taxon>
        <taxon>Ephydroidea</taxon>
        <taxon>Drosophilidae</taxon>
        <taxon>Drosophila</taxon>
    </lineage>
</organism>
<feature type="compositionally biased region" description="Polar residues" evidence="8">
    <location>
        <begin position="40"/>
        <end position="66"/>
    </location>
</feature>
<feature type="compositionally biased region" description="Low complexity" evidence="8">
    <location>
        <begin position="67"/>
        <end position="85"/>
    </location>
</feature>
<feature type="region of interest" description="Disordered" evidence="8">
    <location>
        <begin position="377"/>
        <end position="446"/>
    </location>
</feature>
<keyword evidence="4 6" id="KW-0539">Nucleus</keyword>
<evidence type="ECO:0000256" key="3">
    <source>
        <dbReference type="ARBA" id="ARBA00023155"/>
    </source>
</evidence>
<feature type="region of interest" description="Disordered" evidence="8">
    <location>
        <begin position="203"/>
        <end position="225"/>
    </location>
</feature>
<evidence type="ECO:0000313" key="11">
    <source>
        <dbReference type="RefSeq" id="XP_023175095.2"/>
    </source>
</evidence>
<comment type="similarity">
    <text evidence="5">Belongs to the H2.0 homeobox family.</text>
</comment>
<dbReference type="CTD" id="33841"/>
<dbReference type="InterPro" id="IPR009057">
    <property type="entry name" value="Homeodomain-like_sf"/>
</dbReference>
<keyword evidence="10" id="KW-1185">Reference proteome</keyword>
<feature type="DNA-binding region" description="Homeobox" evidence="6">
    <location>
        <begin position="317"/>
        <end position="376"/>
    </location>
</feature>
<dbReference type="InterPro" id="IPR020479">
    <property type="entry name" value="HD_metazoa"/>
</dbReference>
<dbReference type="Proteomes" id="UP000504633">
    <property type="component" value="Unplaced"/>
</dbReference>
<dbReference type="PROSITE" id="PS00027">
    <property type="entry name" value="HOMEOBOX_1"/>
    <property type="match status" value="1"/>
</dbReference>
<dbReference type="OMA" id="PHCFSQA"/>
<dbReference type="InterPro" id="IPR017970">
    <property type="entry name" value="Homeobox_CS"/>
</dbReference>
<comment type="subcellular location">
    <subcellularLocation>
        <location evidence="1 6 7">Nucleus</location>
    </subcellularLocation>
</comment>
<evidence type="ECO:0000313" key="10">
    <source>
        <dbReference type="Proteomes" id="UP000504633"/>
    </source>
</evidence>
<evidence type="ECO:0000256" key="6">
    <source>
        <dbReference type="PROSITE-ProRule" id="PRU00108"/>
    </source>
</evidence>